<accession>A0A179B7E7</accession>
<proteinExistence type="predicted"/>
<dbReference type="Proteomes" id="UP000078302">
    <property type="component" value="Unassembled WGS sequence"/>
</dbReference>
<gene>
    <name evidence="1" type="ORF">A4H96_14590</name>
</gene>
<keyword evidence="2" id="KW-1185">Reference proteome</keyword>
<dbReference type="AlphaFoldDB" id="A0A179B7E7"/>
<dbReference type="EMBL" id="LVXZ01000273">
    <property type="protein sequence ID" value="OAP87350.1"/>
    <property type="molecule type" value="Genomic_DNA"/>
</dbReference>
<evidence type="ECO:0000313" key="1">
    <source>
        <dbReference type="EMBL" id="OAP87350.1"/>
    </source>
</evidence>
<protein>
    <submittedName>
        <fullName evidence="1">Uncharacterized protein</fullName>
    </submittedName>
</protein>
<comment type="caution">
    <text evidence="1">The sequence shown here is derived from an EMBL/GenBank/DDBJ whole genome shotgun (WGS) entry which is preliminary data.</text>
</comment>
<sequence>MAKPSQNRIFRNHDITFSANKMGNIAPVFLYQDFRIITAAMGKNTHTKITVDLEKNCIMHFSLDHLTELLEDSI</sequence>
<reference evidence="1 2" key="1">
    <citation type="submission" date="2016-04" db="EMBL/GenBank/DDBJ databases">
        <title>Acidithiobacillus ferrooxidans genome sequencing and assembly.</title>
        <authorList>
            <person name="Zhou Z."/>
        </authorList>
    </citation>
    <scope>NUCLEOTIDE SEQUENCE [LARGE SCALE GENOMIC DNA]</scope>
    <source>
        <strain evidence="1 2">BY0502</strain>
    </source>
</reference>
<evidence type="ECO:0000313" key="2">
    <source>
        <dbReference type="Proteomes" id="UP000078302"/>
    </source>
</evidence>
<organism evidence="1 2">
    <name type="scientific">Acidithiobacillus ferrooxidans</name>
    <name type="common">Thiobacillus ferrooxidans</name>
    <dbReference type="NCBI Taxonomy" id="920"/>
    <lineage>
        <taxon>Bacteria</taxon>
        <taxon>Pseudomonadati</taxon>
        <taxon>Pseudomonadota</taxon>
        <taxon>Acidithiobacillia</taxon>
        <taxon>Acidithiobacillales</taxon>
        <taxon>Acidithiobacillaceae</taxon>
        <taxon>Acidithiobacillus</taxon>
    </lineage>
</organism>
<name>A0A179B7E7_ACIFR</name>